<dbReference type="OrthoDB" id="5981083at2759"/>
<gene>
    <name evidence="1" type="ORF">pdam_00025776</name>
</gene>
<keyword evidence="2" id="KW-1185">Reference proteome</keyword>
<reference evidence="1 2" key="1">
    <citation type="journal article" date="2018" name="Sci. Rep.">
        <title>Comparative analysis of the Pocillopora damicornis genome highlights role of immune system in coral evolution.</title>
        <authorList>
            <person name="Cunning R."/>
            <person name="Bay R.A."/>
            <person name="Gillette P."/>
            <person name="Baker A.C."/>
            <person name="Traylor-Knowles N."/>
        </authorList>
    </citation>
    <scope>NUCLEOTIDE SEQUENCE [LARGE SCALE GENOMIC DNA]</scope>
    <source>
        <strain evidence="1">RSMAS</strain>
        <tissue evidence="1">Whole animal</tissue>
    </source>
</reference>
<comment type="caution">
    <text evidence="1">The sequence shown here is derived from an EMBL/GenBank/DDBJ whole genome shotgun (WGS) entry which is preliminary data.</text>
</comment>
<name>A0A3M6U822_POCDA</name>
<proteinExistence type="predicted"/>
<dbReference type="Proteomes" id="UP000275408">
    <property type="component" value="Unassembled WGS sequence"/>
</dbReference>
<evidence type="ECO:0000313" key="1">
    <source>
        <dbReference type="EMBL" id="RMX49777.1"/>
    </source>
</evidence>
<protein>
    <submittedName>
        <fullName evidence="1">Uncharacterized protein</fullName>
    </submittedName>
</protein>
<evidence type="ECO:0000313" key="2">
    <source>
        <dbReference type="Proteomes" id="UP000275408"/>
    </source>
</evidence>
<feature type="non-terminal residue" evidence="1">
    <location>
        <position position="169"/>
    </location>
</feature>
<dbReference type="AlphaFoldDB" id="A0A3M6U822"/>
<dbReference type="EMBL" id="RCHS01002055">
    <property type="protein sequence ID" value="RMX49777.1"/>
    <property type="molecule type" value="Genomic_DNA"/>
</dbReference>
<accession>A0A3M6U822</accession>
<sequence>MRVIKQLRCEDDSGKQRLAVLVYAYIGVRLCESVSLFSRIDITAEQLLELRVKCQQYFRANALLLPPMVTPTVWTLGHVVPQHAKHLFQKYHQGLGTVTMEGREAKHIVLKKLSENSSSKNQWFDIFQHEFVMLIWLPENGFTTCQYKARASIRRAIWRLTAPRSPRMA</sequence>
<organism evidence="1 2">
    <name type="scientific">Pocillopora damicornis</name>
    <name type="common">Cauliflower coral</name>
    <name type="synonym">Millepora damicornis</name>
    <dbReference type="NCBI Taxonomy" id="46731"/>
    <lineage>
        <taxon>Eukaryota</taxon>
        <taxon>Metazoa</taxon>
        <taxon>Cnidaria</taxon>
        <taxon>Anthozoa</taxon>
        <taxon>Hexacorallia</taxon>
        <taxon>Scleractinia</taxon>
        <taxon>Astrocoeniina</taxon>
        <taxon>Pocilloporidae</taxon>
        <taxon>Pocillopora</taxon>
    </lineage>
</organism>